<evidence type="ECO:0000259" key="3">
    <source>
        <dbReference type="SMART" id="SM00065"/>
    </source>
</evidence>
<dbReference type="AlphaFoldDB" id="A0A6J4MBP2"/>
<reference evidence="5" key="1">
    <citation type="submission" date="2020-02" db="EMBL/GenBank/DDBJ databases">
        <authorList>
            <person name="Meier V. D."/>
        </authorList>
    </citation>
    <scope>NUCLEOTIDE SEQUENCE</scope>
    <source>
        <strain evidence="5">AVDCRST_MAG93</strain>
    </source>
</reference>
<dbReference type="SMART" id="SM00331">
    <property type="entry name" value="PP2C_SIG"/>
    <property type="match status" value="1"/>
</dbReference>
<dbReference type="SUPFAM" id="SSF55781">
    <property type="entry name" value="GAF domain-like"/>
    <property type="match status" value="3"/>
</dbReference>
<dbReference type="PANTHER" id="PTHR43156">
    <property type="entry name" value="STAGE II SPORULATION PROTEIN E-RELATED"/>
    <property type="match status" value="1"/>
</dbReference>
<feature type="domain" description="GAF" evidence="3">
    <location>
        <begin position="404"/>
        <end position="551"/>
    </location>
</feature>
<organism evidence="5">
    <name type="scientific">uncultured Chloroflexia bacterium</name>
    <dbReference type="NCBI Taxonomy" id="1672391"/>
    <lineage>
        <taxon>Bacteria</taxon>
        <taxon>Bacillati</taxon>
        <taxon>Chloroflexota</taxon>
        <taxon>Chloroflexia</taxon>
        <taxon>environmental samples</taxon>
    </lineage>
</organism>
<dbReference type="InterPro" id="IPR003018">
    <property type="entry name" value="GAF"/>
</dbReference>
<feature type="domain" description="PPM-type phosphatase" evidence="4">
    <location>
        <begin position="576"/>
        <end position="794"/>
    </location>
</feature>
<dbReference type="Pfam" id="PF01590">
    <property type="entry name" value="GAF"/>
    <property type="match status" value="2"/>
</dbReference>
<dbReference type="Gene3D" id="3.60.40.10">
    <property type="entry name" value="PPM-type phosphatase domain"/>
    <property type="match status" value="1"/>
</dbReference>
<gene>
    <name evidence="5" type="ORF">AVDCRST_MAG93-7300</name>
</gene>
<dbReference type="InterPro" id="IPR052016">
    <property type="entry name" value="Bact_Sigma-Reg"/>
</dbReference>
<evidence type="ECO:0000259" key="4">
    <source>
        <dbReference type="SMART" id="SM00331"/>
    </source>
</evidence>
<dbReference type="PANTHER" id="PTHR43156:SF2">
    <property type="entry name" value="STAGE II SPORULATION PROTEIN E"/>
    <property type="match status" value="1"/>
</dbReference>
<feature type="domain" description="GAF" evidence="3">
    <location>
        <begin position="42"/>
        <end position="196"/>
    </location>
</feature>
<evidence type="ECO:0000256" key="2">
    <source>
        <dbReference type="SAM" id="Coils"/>
    </source>
</evidence>
<dbReference type="SMART" id="SM00065">
    <property type="entry name" value="GAF"/>
    <property type="match status" value="3"/>
</dbReference>
<accession>A0A6J4MBP2</accession>
<keyword evidence="2" id="KW-0175">Coiled coil</keyword>
<keyword evidence="1" id="KW-0378">Hydrolase</keyword>
<evidence type="ECO:0000313" key="5">
    <source>
        <dbReference type="EMBL" id="CAA9354832.1"/>
    </source>
</evidence>
<feature type="coiled-coil region" evidence="2">
    <location>
        <begin position="6"/>
        <end position="33"/>
    </location>
</feature>
<dbReference type="EMBL" id="CADCTR010002464">
    <property type="protein sequence ID" value="CAA9354832.1"/>
    <property type="molecule type" value="Genomic_DNA"/>
</dbReference>
<dbReference type="SUPFAM" id="SSF81606">
    <property type="entry name" value="PP2C-like"/>
    <property type="match status" value="1"/>
</dbReference>
<evidence type="ECO:0000256" key="1">
    <source>
        <dbReference type="ARBA" id="ARBA00022801"/>
    </source>
</evidence>
<dbReference type="Gene3D" id="3.30.450.40">
    <property type="match status" value="3"/>
</dbReference>
<dbReference type="GO" id="GO:0016791">
    <property type="term" value="F:phosphatase activity"/>
    <property type="evidence" value="ECO:0007669"/>
    <property type="project" value="TreeGrafter"/>
</dbReference>
<dbReference type="Pfam" id="PF07228">
    <property type="entry name" value="SpoIIE"/>
    <property type="match status" value="1"/>
</dbReference>
<protein>
    <submittedName>
        <fullName evidence="5">Serine phosphatase RsbU, regulator of sigma subunit</fullName>
    </submittedName>
</protein>
<proteinExistence type="predicted"/>
<name>A0A6J4MBP2_9CHLR</name>
<dbReference type="InterPro" id="IPR029016">
    <property type="entry name" value="GAF-like_dom_sf"/>
</dbReference>
<dbReference type="InterPro" id="IPR001932">
    <property type="entry name" value="PPM-type_phosphatase-like_dom"/>
</dbReference>
<dbReference type="Pfam" id="PF13185">
    <property type="entry name" value="GAF_2"/>
    <property type="match status" value="1"/>
</dbReference>
<dbReference type="InterPro" id="IPR036457">
    <property type="entry name" value="PPM-type-like_dom_sf"/>
</dbReference>
<sequence>MNAEPLISIGAENERLRAELARQQRNIRLLRDIALASRGVADPNEVFETIYQRLKEEIPVDAFFVALCDHPDSQRYHFALFVDSGMRSDVRANFADDRVGGLAGWILGLKESRMFRDLHAERTDTVPVPQQFGDTTRRSRAWMGVPLMIGRESVGVISVQSYEYGVYDEGDLELVEALADLAAITLENAILYRSQDELGKSLATRVAARSEELAVLTSIASGLSRGQYDEARLMEALERILWMLSLEAGAIWLNDGPTGLRHVVDYAVAGSNIPLKWLHRSESIEPDVVTQFALAQNRPIMRSEAQPFPRFDDTMNPPTVSVFAEPLRAHGRVVGVLTLYGAPGRSLEAAEESLLEAASQQMAIGVDNARLYREARDIAATAEQRADNLALVHRISRLVSSSLDLTEVVRTTAEQMVQLFGVDHCAFMLFDDAGVRGEIVAEYPALGTVGYRTPFIPGDYLEEQPGQGELSFVTDLNDPRFRSVRPLAEKLGVQASLLIPVISRGRSIGAIGLNLFGSTRPFSDEDNELCRTIAAQVAIAIENARLYQVTRSRVEQEMEIARSIQANLFPRSLPTIGGAQLAGRCLPALETGGDFYDVLPLGGNRFGFSIGDVSGKSLPAAMLMAVARSIVRSEALDHADPERVVTETNRLVVQDVPVNTFVSLCYAIYEADSYRLVLANAGHITPFVRHRDGQVEPLKAVSNLPLGIVPDLHYEASAFRLARGDSVLFLTDGLVEAFRPEDGEMFGFDRLTDLFGARGDLPAENVVDQLLDTVCEWQGNENRNDDMTAIVLQVQ</sequence>
<feature type="domain" description="GAF" evidence="3">
    <location>
        <begin position="225"/>
        <end position="376"/>
    </location>
</feature>